<evidence type="ECO:0000313" key="3">
    <source>
        <dbReference type="Proteomes" id="UP001459714"/>
    </source>
</evidence>
<name>A0ABU9K2W7_9BACI</name>
<evidence type="ECO:0000256" key="1">
    <source>
        <dbReference type="SAM" id="Coils"/>
    </source>
</evidence>
<proteinExistence type="predicted"/>
<keyword evidence="1" id="KW-0175">Coiled coil</keyword>
<dbReference type="EMBL" id="JBBYAK010000002">
    <property type="protein sequence ID" value="MEL3959466.1"/>
    <property type="molecule type" value="Genomic_DNA"/>
</dbReference>
<reference evidence="2 3" key="1">
    <citation type="submission" date="2024-03" db="EMBL/GenBank/DDBJ databases">
        <title>Bacilli Hybrid Assemblies.</title>
        <authorList>
            <person name="Kovac J."/>
        </authorList>
    </citation>
    <scope>NUCLEOTIDE SEQUENCE [LARGE SCALE GENOMIC DNA]</scope>
    <source>
        <strain evidence="2 3">FSL M8-0022</strain>
    </source>
</reference>
<gene>
    <name evidence="2" type="ORF">NST17_20150</name>
</gene>
<accession>A0ABU9K2W7</accession>
<dbReference type="CDD" id="cd14667">
    <property type="entry name" value="3D_containing_proteins"/>
    <property type="match status" value="1"/>
</dbReference>
<comment type="caution">
    <text evidence="2">The sequence shown here is derived from an EMBL/GenBank/DDBJ whole genome shotgun (WGS) entry which is preliminary data.</text>
</comment>
<dbReference type="Proteomes" id="UP001459714">
    <property type="component" value="Unassembled WGS sequence"/>
</dbReference>
<evidence type="ECO:0008006" key="4">
    <source>
        <dbReference type="Google" id="ProtNLM"/>
    </source>
</evidence>
<organism evidence="2 3">
    <name type="scientific">Caldifermentibacillus hisashii</name>
    <dbReference type="NCBI Taxonomy" id="996558"/>
    <lineage>
        <taxon>Bacteria</taxon>
        <taxon>Bacillati</taxon>
        <taxon>Bacillota</taxon>
        <taxon>Bacilli</taxon>
        <taxon>Bacillales</taxon>
        <taxon>Bacillaceae</taxon>
        <taxon>Caldifermentibacillus</taxon>
    </lineage>
</organism>
<keyword evidence="3" id="KW-1185">Reference proteome</keyword>
<dbReference type="InterPro" id="IPR059180">
    <property type="entry name" value="3D_YorM"/>
</dbReference>
<feature type="coiled-coil region" evidence="1">
    <location>
        <begin position="33"/>
        <end position="95"/>
    </location>
</feature>
<dbReference type="RefSeq" id="WP_342021101.1">
    <property type="nucleotide sequence ID" value="NZ_JBBYAK010000002.1"/>
</dbReference>
<evidence type="ECO:0000313" key="2">
    <source>
        <dbReference type="EMBL" id="MEL3959466.1"/>
    </source>
</evidence>
<dbReference type="Gene3D" id="1.20.58.60">
    <property type="match status" value="1"/>
</dbReference>
<sequence length="192" mass="22017">MKQLLITSAISVVAIFTLCYIMVNQHDKYIYDLNEKKEEIHQQVDKINKLNKVIKYNQSDREKLQQQVQSLNEQNEQLNQKVEELQNELDSIGLFEVTAYTSNFESTGKTPNHPAYKITTSGERVEDNVTVACPPSLEFGTELYIQDVGHRVCTDRGGKITEGKLDVYIADLKEALEFGRQFLWVKILKSGE</sequence>
<protein>
    <recommendedName>
        <fullName evidence="4">3D domain-containing protein</fullName>
    </recommendedName>
</protein>